<comment type="pathway">
    <text evidence="5">Nucleotide-sugar biosynthesis; CMP-3-deoxy-D-manno-octulosonate biosynthesis; CMP-3-deoxy-D-manno-octulosonate from 3-deoxy-D-manno-octulosonate and CTP: step 1/1.</text>
</comment>
<protein>
    <recommendedName>
        <fullName evidence="5">3-deoxy-manno-octulosonate cytidylyltransferase</fullName>
        <ecNumber evidence="5">2.7.7.38</ecNumber>
    </recommendedName>
    <alternativeName>
        <fullName evidence="5">CMP-2-keto-3-deoxyoctulosonic acid synthase</fullName>
        <shortName evidence="5">CKS</shortName>
        <shortName evidence="5">CMP-KDO synthase</shortName>
    </alternativeName>
</protein>
<gene>
    <name evidence="5 6" type="primary">kdsB</name>
    <name evidence="6" type="ORF">O0V09_03865</name>
</gene>
<dbReference type="InterPro" id="IPR029044">
    <property type="entry name" value="Nucleotide-diphossugar_trans"/>
</dbReference>
<dbReference type="NCBIfam" id="NF009905">
    <property type="entry name" value="PRK13368.1"/>
    <property type="match status" value="1"/>
</dbReference>
<keyword evidence="7" id="KW-1185">Reference proteome</keyword>
<dbReference type="FunFam" id="3.90.550.10:FF:000011">
    <property type="entry name" value="3-deoxy-manno-octulosonate cytidylyltransferase"/>
    <property type="match status" value="1"/>
</dbReference>
<dbReference type="InterPro" id="IPR004528">
    <property type="entry name" value="KdsB"/>
</dbReference>
<dbReference type="NCBIfam" id="TIGR00466">
    <property type="entry name" value="kdsB"/>
    <property type="match status" value="1"/>
</dbReference>
<dbReference type="GO" id="GO:0016020">
    <property type="term" value="C:membrane"/>
    <property type="evidence" value="ECO:0007669"/>
    <property type="project" value="UniProtKB-SubCell"/>
</dbReference>
<dbReference type="GO" id="GO:0033468">
    <property type="term" value="P:CMP-keto-3-deoxy-D-manno-octulosonic acid biosynthetic process"/>
    <property type="evidence" value="ECO:0007669"/>
    <property type="project" value="UniProtKB-UniRule"/>
</dbReference>
<dbReference type="AlphaFoldDB" id="A0A9J6RJ95"/>
<evidence type="ECO:0000256" key="3">
    <source>
        <dbReference type="ARBA" id="ARBA00022695"/>
    </source>
</evidence>
<comment type="caution">
    <text evidence="6">The sequence shown here is derived from an EMBL/GenBank/DDBJ whole genome shotgun (WGS) entry which is preliminary data.</text>
</comment>
<name>A0A9J6RJ95_9GAMM</name>
<dbReference type="PANTHER" id="PTHR42866">
    <property type="entry name" value="3-DEOXY-MANNO-OCTULOSONATE CYTIDYLYLTRANSFERASE"/>
    <property type="match status" value="1"/>
</dbReference>
<dbReference type="Proteomes" id="UP001069090">
    <property type="component" value="Unassembled WGS sequence"/>
</dbReference>
<dbReference type="SUPFAM" id="SSF53448">
    <property type="entry name" value="Nucleotide-diphospho-sugar transferases"/>
    <property type="match status" value="1"/>
</dbReference>
<keyword evidence="3 5" id="KW-0548">Nucleotidyltransferase</keyword>
<dbReference type="CDD" id="cd02517">
    <property type="entry name" value="CMP-KDO-Synthetase"/>
    <property type="match status" value="1"/>
</dbReference>
<dbReference type="Pfam" id="PF02348">
    <property type="entry name" value="CTP_transf_3"/>
    <property type="match status" value="1"/>
</dbReference>
<keyword evidence="2 5" id="KW-0808">Transferase</keyword>
<evidence type="ECO:0000256" key="1">
    <source>
        <dbReference type="ARBA" id="ARBA00004370"/>
    </source>
</evidence>
<evidence type="ECO:0000256" key="2">
    <source>
        <dbReference type="ARBA" id="ARBA00022679"/>
    </source>
</evidence>
<dbReference type="EC" id="2.7.7.38" evidence="5"/>
<comment type="similarity">
    <text evidence="5">Belongs to the KdsB family.</text>
</comment>
<dbReference type="RefSeq" id="WP_258330473.1">
    <property type="nucleotide sequence ID" value="NZ_JAPTGG010000002.1"/>
</dbReference>
<dbReference type="NCBIfam" id="NF003952">
    <property type="entry name" value="PRK05450.1-5"/>
    <property type="match status" value="1"/>
</dbReference>
<evidence type="ECO:0000256" key="4">
    <source>
        <dbReference type="ARBA" id="ARBA00022985"/>
    </source>
</evidence>
<organism evidence="6 7">
    <name type="scientific">Dasania phycosphaerae</name>
    <dbReference type="NCBI Taxonomy" id="2950436"/>
    <lineage>
        <taxon>Bacteria</taxon>
        <taxon>Pseudomonadati</taxon>
        <taxon>Pseudomonadota</taxon>
        <taxon>Gammaproteobacteria</taxon>
        <taxon>Cellvibrionales</taxon>
        <taxon>Spongiibacteraceae</taxon>
        <taxon>Dasania</taxon>
    </lineage>
</organism>
<comment type="subcellular location">
    <subcellularLocation>
        <location evidence="5">Cytoplasm</location>
    </subcellularLocation>
    <subcellularLocation>
        <location evidence="1">Membrane</location>
    </subcellularLocation>
</comment>
<keyword evidence="5" id="KW-0963">Cytoplasm</keyword>
<dbReference type="EMBL" id="JAPTGG010000002">
    <property type="protein sequence ID" value="MCZ0864320.1"/>
    <property type="molecule type" value="Genomic_DNA"/>
</dbReference>
<dbReference type="GO" id="GO:0008690">
    <property type="term" value="F:3-deoxy-manno-octulosonate cytidylyltransferase activity"/>
    <property type="evidence" value="ECO:0007669"/>
    <property type="project" value="UniProtKB-UniRule"/>
</dbReference>
<dbReference type="HAMAP" id="MF_00057">
    <property type="entry name" value="KdsB"/>
    <property type="match status" value="1"/>
</dbReference>
<comment type="catalytic activity">
    <reaction evidence="5">
        <text>3-deoxy-alpha-D-manno-oct-2-ulosonate + CTP = CMP-3-deoxy-beta-D-manno-octulosonate + diphosphate</text>
        <dbReference type="Rhea" id="RHEA:23448"/>
        <dbReference type="ChEBI" id="CHEBI:33019"/>
        <dbReference type="ChEBI" id="CHEBI:37563"/>
        <dbReference type="ChEBI" id="CHEBI:85986"/>
        <dbReference type="ChEBI" id="CHEBI:85987"/>
        <dbReference type="EC" id="2.7.7.38"/>
    </reaction>
</comment>
<dbReference type="PANTHER" id="PTHR42866:SF2">
    <property type="entry name" value="3-DEOXY-MANNO-OCTULOSONATE CYTIDYLYLTRANSFERASE, MITOCHONDRIAL"/>
    <property type="match status" value="1"/>
</dbReference>
<evidence type="ECO:0000256" key="5">
    <source>
        <dbReference type="HAMAP-Rule" id="MF_00057"/>
    </source>
</evidence>
<dbReference type="Gene3D" id="3.90.550.10">
    <property type="entry name" value="Spore Coat Polysaccharide Biosynthesis Protein SpsA, Chain A"/>
    <property type="match status" value="1"/>
</dbReference>
<dbReference type="GO" id="GO:0009103">
    <property type="term" value="P:lipopolysaccharide biosynthetic process"/>
    <property type="evidence" value="ECO:0007669"/>
    <property type="project" value="UniProtKB-UniRule"/>
</dbReference>
<dbReference type="NCBIfam" id="NF003950">
    <property type="entry name" value="PRK05450.1-3"/>
    <property type="match status" value="1"/>
</dbReference>
<keyword evidence="4 5" id="KW-0448">Lipopolysaccharide biosynthesis</keyword>
<reference evidence="6 7" key="1">
    <citation type="submission" date="2022-12" db="EMBL/GenBank/DDBJ databases">
        <title>Dasania phycosphaerae sp. nov., isolated from particulate material of the south coast of Korea.</title>
        <authorList>
            <person name="Jiang Y."/>
        </authorList>
    </citation>
    <scope>NUCLEOTIDE SEQUENCE [LARGE SCALE GENOMIC DNA]</scope>
    <source>
        <strain evidence="6 7">GY-19</strain>
    </source>
</reference>
<proteinExistence type="inferred from homology"/>
<evidence type="ECO:0000313" key="6">
    <source>
        <dbReference type="EMBL" id="MCZ0864320.1"/>
    </source>
</evidence>
<evidence type="ECO:0000313" key="7">
    <source>
        <dbReference type="Proteomes" id="UP001069090"/>
    </source>
</evidence>
<sequence length="260" mass="28723">MSFSIIIPARYASTRLPGKPLLDIAGKPMIQHVYERAEQSQAQRVIIATDDQRIADAAKGFGAEVAMTKASHESGTDRLQEVAAQLQLPDEHILVNVQGDEPLIPAAVINQVANNLSDNSFASMATLIERIADAETVFNPNAVKVVINKQGQVLYFSRAPMPWCRDLWAQFNDNNKPALPEGSSYYRHIGIYAYRVNFLHDFVQWPMSMLEQTEKLEQLRAMENGVAIHAQEAVQAIPTGIDTAADLAKVRAIFAGAEHD</sequence>
<dbReference type="GO" id="GO:0005829">
    <property type="term" value="C:cytosol"/>
    <property type="evidence" value="ECO:0007669"/>
    <property type="project" value="TreeGrafter"/>
</dbReference>
<dbReference type="InterPro" id="IPR003329">
    <property type="entry name" value="Cytidylyl_trans"/>
</dbReference>
<accession>A0A9J6RJ95</accession>
<comment type="function">
    <text evidence="5">Activates KDO (a required 8-carbon sugar) for incorporation into bacterial lipopolysaccharide in Gram-negative bacteria.</text>
</comment>